<gene>
    <name evidence="1" type="ORF">ERS137959_03397</name>
</gene>
<keyword evidence="2" id="KW-1185">Reference proteome</keyword>
<dbReference type="RefSeq" id="WP_050127679.1">
    <property type="nucleotide sequence ID" value="NZ_CP139468.1"/>
</dbReference>
<evidence type="ECO:0000313" key="1">
    <source>
        <dbReference type="EMBL" id="CNE27130.1"/>
    </source>
</evidence>
<dbReference type="Proteomes" id="UP000041601">
    <property type="component" value="Unassembled WGS sequence"/>
</dbReference>
<protein>
    <submittedName>
        <fullName evidence="1">Uncharacterized protein</fullName>
    </submittedName>
</protein>
<evidence type="ECO:0000313" key="2">
    <source>
        <dbReference type="Proteomes" id="UP000041601"/>
    </source>
</evidence>
<dbReference type="EMBL" id="CPXJ01000046">
    <property type="protein sequence ID" value="CNE27130.1"/>
    <property type="molecule type" value="Genomic_DNA"/>
</dbReference>
<name>A0ABM9S6D6_YEREN</name>
<proteinExistence type="predicted"/>
<accession>A0ABM9S6D6</accession>
<comment type="caution">
    <text evidence="1">The sequence shown here is derived from an EMBL/GenBank/DDBJ whole genome shotgun (WGS) entry which is preliminary data.</text>
</comment>
<reference evidence="1 2" key="1">
    <citation type="submission" date="2015-03" db="EMBL/GenBank/DDBJ databases">
        <authorList>
            <consortium name="Pathogen Informatics"/>
            <person name="Murphy D."/>
        </authorList>
    </citation>
    <scope>NUCLEOTIDE SEQUENCE [LARGE SCALE GENOMIC DNA]</scope>
    <source>
        <strain evidence="1 2">IP05342</strain>
    </source>
</reference>
<organism evidence="1 2">
    <name type="scientific">Yersinia enterocolitica</name>
    <dbReference type="NCBI Taxonomy" id="630"/>
    <lineage>
        <taxon>Bacteria</taxon>
        <taxon>Pseudomonadati</taxon>
        <taxon>Pseudomonadota</taxon>
        <taxon>Gammaproteobacteria</taxon>
        <taxon>Enterobacterales</taxon>
        <taxon>Yersiniaceae</taxon>
        <taxon>Yersinia</taxon>
    </lineage>
</organism>
<sequence>MDLAVSKLNAATLDDKKRIVIVNAWPIRSGLNEGAWCNKTSDFWWFLRFGTLRGKPSAPPGISDLVF</sequence>